<sequence>MDNGIKIELINNRDKISKSELNTFRIGIIMTNNTNETLTFDISKLQLYVNNKRSFAWDLTVQNGTYLSIKIKSGKSEKVVWPLGEAIFSSTGNYQLALKINNQIIDTNKITVVN</sequence>
<protein>
    <recommendedName>
        <fullName evidence="3">Intracellular proteinase inhibitor BsuPI domain-containing protein</fullName>
    </recommendedName>
</protein>
<dbReference type="RefSeq" id="WP_130287181.1">
    <property type="nucleotide sequence ID" value="NZ_SGXE01000003.1"/>
</dbReference>
<accession>A0A4Q7NYH9</accession>
<organism evidence="1 2">
    <name type="scientific">Aquimarina brevivitae</name>
    <dbReference type="NCBI Taxonomy" id="323412"/>
    <lineage>
        <taxon>Bacteria</taxon>
        <taxon>Pseudomonadati</taxon>
        <taxon>Bacteroidota</taxon>
        <taxon>Flavobacteriia</taxon>
        <taxon>Flavobacteriales</taxon>
        <taxon>Flavobacteriaceae</taxon>
        <taxon>Aquimarina</taxon>
    </lineage>
</organism>
<dbReference type="OrthoDB" id="9893174at2"/>
<reference evidence="1 2" key="1">
    <citation type="submission" date="2019-02" db="EMBL/GenBank/DDBJ databases">
        <title>Genomic Encyclopedia of Type Strains, Phase IV (KMG-IV): sequencing the most valuable type-strain genomes for metagenomic binning, comparative biology and taxonomic classification.</title>
        <authorList>
            <person name="Goeker M."/>
        </authorList>
    </citation>
    <scope>NUCLEOTIDE SEQUENCE [LARGE SCALE GENOMIC DNA]</scope>
    <source>
        <strain evidence="1 2">DSM 17196</strain>
    </source>
</reference>
<gene>
    <name evidence="1" type="ORF">EV197_2639</name>
</gene>
<keyword evidence="2" id="KW-1185">Reference proteome</keyword>
<evidence type="ECO:0000313" key="2">
    <source>
        <dbReference type="Proteomes" id="UP000292262"/>
    </source>
</evidence>
<evidence type="ECO:0008006" key="3">
    <source>
        <dbReference type="Google" id="ProtNLM"/>
    </source>
</evidence>
<dbReference type="EMBL" id="SGXE01000003">
    <property type="protein sequence ID" value="RZS92501.1"/>
    <property type="molecule type" value="Genomic_DNA"/>
</dbReference>
<proteinExistence type="predicted"/>
<dbReference type="Proteomes" id="UP000292262">
    <property type="component" value="Unassembled WGS sequence"/>
</dbReference>
<comment type="caution">
    <text evidence="1">The sequence shown here is derived from an EMBL/GenBank/DDBJ whole genome shotgun (WGS) entry which is preliminary data.</text>
</comment>
<dbReference type="AlphaFoldDB" id="A0A4Q7NYH9"/>
<evidence type="ECO:0000313" key="1">
    <source>
        <dbReference type="EMBL" id="RZS92501.1"/>
    </source>
</evidence>
<name>A0A4Q7NYH9_9FLAO</name>